<feature type="compositionally biased region" description="Basic and acidic residues" evidence="1">
    <location>
        <begin position="18"/>
        <end position="35"/>
    </location>
</feature>
<reference evidence="2 3" key="1">
    <citation type="journal article" date="2005" name="J. Bacteriol.">
        <title>Insights into genome plasticity and pathogenicity of the plant pathogenic Bacterium Xanthomonas campestris pv. vesicatoria revealed by the complete genome sequence.</title>
        <authorList>
            <person name="Thieme F."/>
            <person name="Koebnik R."/>
            <person name="Bekel T."/>
            <person name="Berger C."/>
            <person name="Boch J."/>
            <person name="Buettner D."/>
            <person name="Caldana C."/>
            <person name="Gaigalat L."/>
            <person name="Goesmann A."/>
            <person name="Kay S."/>
            <person name="Kirchner O."/>
            <person name="Lanz C."/>
            <person name="Linke B."/>
            <person name="McHardy A.C."/>
            <person name="Meyer F."/>
            <person name="Mittenhuber G."/>
            <person name="Nies D.H."/>
            <person name="Niesbach-Kloesgen U."/>
            <person name="Patschkowski T."/>
            <person name="Rueckert C."/>
            <person name="Rupp O."/>
            <person name="Schneicker S."/>
            <person name="Schuster S.C."/>
            <person name="Vorhoelter F.J."/>
            <person name="Weber E."/>
            <person name="Puehler A."/>
            <person name="Bonas U."/>
            <person name="Bartels D."/>
            <person name="Kaiser O."/>
        </authorList>
    </citation>
    <scope>NUCLEOTIDE SEQUENCE [LARGE SCALE GENOMIC DNA]</scope>
    <source>
        <strain evidence="2 3">85-10</strain>
    </source>
</reference>
<sequence>MPEPAVLRQSLPSAPLRRPIDRSKDASGDLQRIDRSAQPAVANRMSVSRILGIKAQGVSHVPSAAASGLVSSQEAAHKTKPA</sequence>
<accession>Q3BUQ3</accession>
<feature type="region of interest" description="Disordered" evidence="1">
    <location>
        <begin position="62"/>
        <end position="82"/>
    </location>
</feature>
<evidence type="ECO:0000313" key="3">
    <source>
        <dbReference type="Proteomes" id="UP000007069"/>
    </source>
</evidence>
<name>Q3BUQ3_XANE5</name>
<dbReference type="HOGENOM" id="CLU_2557467_0_0_6"/>
<evidence type="ECO:0000256" key="1">
    <source>
        <dbReference type="SAM" id="MobiDB-lite"/>
    </source>
</evidence>
<proteinExistence type="predicted"/>
<gene>
    <name evidence="2" type="ordered locus">XCV1779</name>
</gene>
<feature type="region of interest" description="Disordered" evidence="1">
    <location>
        <begin position="1"/>
        <end position="41"/>
    </location>
</feature>
<organism evidence="3">
    <name type="scientific">Xanthomonas euvesicatoria pv. vesicatoria (strain 85-10)</name>
    <name type="common">Xanthomonas campestris pv. vesicatoria</name>
    <dbReference type="NCBI Taxonomy" id="316273"/>
    <lineage>
        <taxon>Bacteria</taxon>
        <taxon>Pseudomonadati</taxon>
        <taxon>Pseudomonadota</taxon>
        <taxon>Gammaproteobacteria</taxon>
        <taxon>Lysobacterales</taxon>
        <taxon>Lysobacteraceae</taxon>
        <taxon>Xanthomonas</taxon>
    </lineage>
</organism>
<dbReference type="Proteomes" id="UP000007069">
    <property type="component" value="Chromosome"/>
</dbReference>
<protein>
    <submittedName>
        <fullName evidence="2">Uncharacterized protein</fullName>
    </submittedName>
</protein>
<dbReference type="EMBL" id="AM039952">
    <property type="protein sequence ID" value="CAJ23456.1"/>
    <property type="molecule type" value="Genomic_DNA"/>
</dbReference>
<dbReference type="KEGG" id="xcv:XCV1779"/>
<evidence type="ECO:0000313" key="2">
    <source>
        <dbReference type="EMBL" id="CAJ23456.1"/>
    </source>
</evidence>
<dbReference type="AlphaFoldDB" id="Q3BUQ3"/>